<reference evidence="2" key="1">
    <citation type="submission" date="2022-08" db="EMBL/GenBank/DDBJ databases">
        <authorList>
            <person name="Gutierrez-Valencia J."/>
        </authorList>
    </citation>
    <scope>NUCLEOTIDE SEQUENCE</scope>
</reference>
<protein>
    <submittedName>
        <fullName evidence="2">Uncharacterized protein</fullName>
    </submittedName>
</protein>
<dbReference type="PANTHER" id="PTHR37178">
    <property type="entry name" value="PLANT/PROTEIN"/>
    <property type="match status" value="1"/>
</dbReference>
<dbReference type="AlphaFoldDB" id="A0AAV0I0Z4"/>
<comment type="caution">
    <text evidence="2">The sequence shown here is derived from an EMBL/GenBank/DDBJ whole genome shotgun (WGS) entry which is preliminary data.</text>
</comment>
<evidence type="ECO:0000313" key="3">
    <source>
        <dbReference type="Proteomes" id="UP001154282"/>
    </source>
</evidence>
<name>A0AAV0I0Z4_9ROSI</name>
<evidence type="ECO:0000256" key="1">
    <source>
        <dbReference type="SAM" id="MobiDB-lite"/>
    </source>
</evidence>
<gene>
    <name evidence="2" type="ORF">LITE_LOCUS6967</name>
</gene>
<proteinExistence type="predicted"/>
<dbReference type="Proteomes" id="UP001154282">
    <property type="component" value="Unassembled WGS sequence"/>
</dbReference>
<accession>A0AAV0I0Z4</accession>
<feature type="region of interest" description="Disordered" evidence="1">
    <location>
        <begin position="269"/>
        <end position="295"/>
    </location>
</feature>
<feature type="region of interest" description="Disordered" evidence="1">
    <location>
        <begin position="59"/>
        <end position="87"/>
    </location>
</feature>
<evidence type="ECO:0000313" key="2">
    <source>
        <dbReference type="EMBL" id="CAI0391016.1"/>
    </source>
</evidence>
<dbReference type="EMBL" id="CAMGYJ010000003">
    <property type="protein sequence ID" value="CAI0391016.1"/>
    <property type="molecule type" value="Genomic_DNA"/>
</dbReference>
<organism evidence="2 3">
    <name type="scientific">Linum tenue</name>
    <dbReference type="NCBI Taxonomy" id="586396"/>
    <lineage>
        <taxon>Eukaryota</taxon>
        <taxon>Viridiplantae</taxon>
        <taxon>Streptophyta</taxon>
        <taxon>Embryophyta</taxon>
        <taxon>Tracheophyta</taxon>
        <taxon>Spermatophyta</taxon>
        <taxon>Magnoliopsida</taxon>
        <taxon>eudicotyledons</taxon>
        <taxon>Gunneridae</taxon>
        <taxon>Pentapetalae</taxon>
        <taxon>rosids</taxon>
        <taxon>fabids</taxon>
        <taxon>Malpighiales</taxon>
        <taxon>Linaceae</taxon>
        <taxon>Linum</taxon>
    </lineage>
</organism>
<sequence>MDPLASISPSMVLPPNNLLSLQRRSATFPCSSSSHNHQRYLNLLLPRVASSFADPNSFRRANAGSGGGGEDKRAGSGGGEGDDDQEELERALHLDGTIPGTSDEFVKQVSSRAYDMRRHLQQTFDSSSYDVLESNPWRDPSKPVYVLTHRDNQLCTMKTRRNVSEVERELGMLFSKGKRRPDMGNQAKKSRPGTKFQMLVEDVREGVLDAANKFYWQVFEDENEAARYCDLLQGGGKGCEGVAEIEASSVFDLCRKMRGLAVLFRRGTTPPMPQSLELNLKARKRSLEDQEEDAA</sequence>
<dbReference type="PANTHER" id="PTHR37178:SF1">
    <property type="entry name" value="PLANT_PROTEIN"/>
    <property type="match status" value="1"/>
</dbReference>
<keyword evidence="3" id="KW-1185">Reference proteome</keyword>